<dbReference type="AlphaFoldDB" id="R7TVG5"/>
<dbReference type="PROSITE" id="PS51233">
    <property type="entry name" value="VWFD"/>
    <property type="match status" value="1"/>
</dbReference>
<evidence type="ECO:0000313" key="3">
    <source>
        <dbReference type="EnsemblMetazoa" id="CapteP204386"/>
    </source>
</evidence>
<name>R7TVG5_CAPTE</name>
<sequence>MTISFEEHTITPLSINMRLVLLASCENTYGGILPWAKNSQHQIAQKSSIKSRKAAAVRLGSAIGFLREKYTATANKHGILFLQHMLPYVDILLATGECVCRGDPHCFAFDANRFNKKHDLHIPNICAYSLATDGCEDMSSFSYNIVAKFERVKHISSVKSFVSGLTIFYQPEHAGGNVQTTYINQGLEVTFRDLSVERHTLQEFPKEIEGHHFEMVPAVFSHPHDFSKGVTEVLSYTLPNGVNVQYDGIKAVKINNDALSSETPRCGICGNDDGIYDEQDILLGGNVDGIFCPGLPANGTRMEVAKNKEQFVNSWFIYSTGEMCDEICPFEFN</sequence>
<dbReference type="Proteomes" id="UP000014760">
    <property type="component" value="Unassembled WGS sequence"/>
</dbReference>
<reference evidence="4" key="1">
    <citation type="submission" date="2012-12" db="EMBL/GenBank/DDBJ databases">
        <authorList>
            <person name="Hellsten U."/>
            <person name="Grimwood J."/>
            <person name="Chapman J.A."/>
            <person name="Shapiro H."/>
            <person name="Aerts A."/>
            <person name="Otillar R.P."/>
            <person name="Terry A.Y."/>
            <person name="Boore J.L."/>
            <person name="Simakov O."/>
            <person name="Marletaz F."/>
            <person name="Cho S.-J."/>
            <person name="Edsinger-Gonzales E."/>
            <person name="Havlak P."/>
            <person name="Kuo D.-H."/>
            <person name="Larsson T."/>
            <person name="Lv J."/>
            <person name="Arendt D."/>
            <person name="Savage R."/>
            <person name="Osoegawa K."/>
            <person name="de Jong P."/>
            <person name="Lindberg D.R."/>
            <person name="Seaver E.C."/>
            <person name="Weisblat D.A."/>
            <person name="Putnam N.H."/>
            <person name="Grigoriev I.V."/>
            <person name="Rokhsar D.S."/>
        </authorList>
    </citation>
    <scope>NUCLEOTIDE SEQUENCE</scope>
    <source>
        <strain evidence="4">I ESC-2004</strain>
    </source>
</reference>
<dbReference type="EnsemblMetazoa" id="CapteT204386">
    <property type="protein sequence ID" value="CapteP204386"/>
    <property type="gene ID" value="CapteG204386"/>
</dbReference>
<dbReference type="InterPro" id="IPR001846">
    <property type="entry name" value="VWF_type-D"/>
</dbReference>
<dbReference type="EMBL" id="KB308450">
    <property type="protein sequence ID" value="ELT97863.1"/>
    <property type="molecule type" value="Genomic_DNA"/>
</dbReference>
<evidence type="ECO:0000313" key="2">
    <source>
        <dbReference type="EMBL" id="ELT97863.1"/>
    </source>
</evidence>
<dbReference type="HOGENOM" id="CLU_078342_0_0_1"/>
<accession>R7TVG5</accession>
<reference evidence="2 4" key="2">
    <citation type="journal article" date="2013" name="Nature">
        <title>Insights into bilaterian evolution from three spiralian genomes.</title>
        <authorList>
            <person name="Simakov O."/>
            <person name="Marletaz F."/>
            <person name="Cho S.J."/>
            <person name="Edsinger-Gonzales E."/>
            <person name="Havlak P."/>
            <person name="Hellsten U."/>
            <person name="Kuo D.H."/>
            <person name="Larsson T."/>
            <person name="Lv J."/>
            <person name="Arendt D."/>
            <person name="Savage R."/>
            <person name="Osoegawa K."/>
            <person name="de Jong P."/>
            <person name="Grimwood J."/>
            <person name="Chapman J.A."/>
            <person name="Shapiro H."/>
            <person name="Aerts A."/>
            <person name="Otillar R.P."/>
            <person name="Terry A.Y."/>
            <person name="Boore J.L."/>
            <person name="Grigoriev I.V."/>
            <person name="Lindberg D.R."/>
            <person name="Seaver E.C."/>
            <person name="Weisblat D.A."/>
            <person name="Putnam N.H."/>
            <person name="Rokhsar D.S."/>
        </authorList>
    </citation>
    <scope>NUCLEOTIDE SEQUENCE</scope>
    <source>
        <strain evidence="2 4">I ESC-2004</strain>
    </source>
</reference>
<evidence type="ECO:0000313" key="4">
    <source>
        <dbReference type="Proteomes" id="UP000014760"/>
    </source>
</evidence>
<dbReference type="EMBL" id="AMQN01010714">
    <property type="status" value="NOT_ANNOTATED_CDS"/>
    <property type="molecule type" value="Genomic_DNA"/>
</dbReference>
<feature type="domain" description="VWFD" evidence="1">
    <location>
        <begin position="96"/>
        <end position="325"/>
    </location>
</feature>
<dbReference type="EMBL" id="AMQN01010713">
    <property type="status" value="NOT_ANNOTATED_CDS"/>
    <property type="molecule type" value="Genomic_DNA"/>
</dbReference>
<evidence type="ECO:0000259" key="1">
    <source>
        <dbReference type="PROSITE" id="PS51233"/>
    </source>
</evidence>
<protein>
    <recommendedName>
        <fullName evidence="1">VWFD domain-containing protein</fullName>
    </recommendedName>
</protein>
<keyword evidence="4" id="KW-1185">Reference proteome</keyword>
<organism evidence="2">
    <name type="scientific">Capitella teleta</name>
    <name type="common">Polychaete worm</name>
    <dbReference type="NCBI Taxonomy" id="283909"/>
    <lineage>
        <taxon>Eukaryota</taxon>
        <taxon>Metazoa</taxon>
        <taxon>Spiralia</taxon>
        <taxon>Lophotrochozoa</taxon>
        <taxon>Annelida</taxon>
        <taxon>Polychaeta</taxon>
        <taxon>Sedentaria</taxon>
        <taxon>Scolecida</taxon>
        <taxon>Capitellidae</taxon>
        <taxon>Capitella</taxon>
    </lineage>
</organism>
<proteinExistence type="predicted"/>
<gene>
    <name evidence="2" type="ORF">CAPTEDRAFT_204386</name>
</gene>
<reference evidence="3" key="3">
    <citation type="submission" date="2015-06" db="UniProtKB">
        <authorList>
            <consortium name="EnsemblMetazoa"/>
        </authorList>
    </citation>
    <scope>IDENTIFICATION</scope>
</reference>